<dbReference type="EMBL" id="QDEB01008129">
    <property type="protein sequence ID" value="RZC42419.1"/>
    <property type="molecule type" value="Genomic_DNA"/>
</dbReference>
<dbReference type="Pfam" id="PF00171">
    <property type="entry name" value="Aldedh"/>
    <property type="match status" value="1"/>
</dbReference>
<dbReference type="GO" id="GO:0004029">
    <property type="term" value="F:aldehyde dehydrogenase (NAD+) activity"/>
    <property type="evidence" value="ECO:0007669"/>
    <property type="project" value="TreeGrafter"/>
</dbReference>
<dbReference type="InterPro" id="IPR016161">
    <property type="entry name" value="Ald_DH/histidinol_DH"/>
</dbReference>
<dbReference type="InterPro" id="IPR012394">
    <property type="entry name" value="Aldehyde_DH_NAD(P)"/>
</dbReference>
<dbReference type="GO" id="GO:0006081">
    <property type="term" value="P:aldehyde metabolic process"/>
    <property type="evidence" value="ECO:0007669"/>
    <property type="project" value="InterPro"/>
</dbReference>
<sequence>MLSEIDFVKNDVRAMIYNLSSWVEPEKPEKTIVNMMDQVLIHSEPYGVVLIISAWNYPFQLIFAPLSGAIAAGNCAIVKPSELAPASSKLIAELIPKYLDNDCYQVVTGGIAETSELLKLRFDYIFFTGSTHVGKIVHEAASKFLTPVTLELG</sequence>
<reference evidence="4 5" key="1">
    <citation type="submission" date="2017-03" db="EMBL/GenBank/DDBJ databases">
        <title>Genome of the blue death feigning beetle - Asbolus verrucosus.</title>
        <authorList>
            <person name="Rider S.D."/>
        </authorList>
    </citation>
    <scope>NUCLEOTIDE SEQUENCE [LARGE SCALE GENOMIC DNA]</scope>
    <source>
        <strain evidence="4">Butters</strain>
        <tissue evidence="4">Head and leg muscle</tissue>
    </source>
</reference>
<dbReference type="InterPro" id="IPR015590">
    <property type="entry name" value="Aldehyde_DH_dom"/>
</dbReference>
<keyword evidence="5" id="KW-1185">Reference proteome</keyword>
<evidence type="ECO:0000313" key="4">
    <source>
        <dbReference type="EMBL" id="RZC42419.1"/>
    </source>
</evidence>
<evidence type="ECO:0000256" key="2">
    <source>
        <dbReference type="ARBA" id="ARBA00023002"/>
    </source>
</evidence>
<organism evidence="4 5">
    <name type="scientific">Asbolus verrucosus</name>
    <name type="common">Desert ironclad beetle</name>
    <dbReference type="NCBI Taxonomy" id="1661398"/>
    <lineage>
        <taxon>Eukaryota</taxon>
        <taxon>Metazoa</taxon>
        <taxon>Ecdysozoa</taxon>
        <taxon>Arthropoda</taxon>
        <taxon>Hexapoda</taxon>
        <taxon>Insecta</taxon>
        <taxon>Pterygota</taxon>
        <taxon>Neoptera</taxon>
        <taxon>Endopterygota</taxon>
        <taxon>Coleoptera</taxon>
        <taxon>Polyphaga</taxon>
        <taxon>Cucujiformia</taxon>
        <taxon>Tenebrionidae</taxon>
        <taxon>Pimeliinae</taxon>
        <taxon>Asbolus</taxon>
    </lineage>
</organism>
<protein>
    <submittedName>
        <fullName evidence="4">Aldedh domain containing protein</fullName>
    </submittedName>
</protein>
<name>A0A482WCQ7_ASBVE</name>
<gene>
    <name evidence="4" type="ORF">BDFB_010180</name>
</gene>
<dbReference type="FunFam" id="3.40.605.10:FF:000004">
    <property type="entry name" value="Aldehyde dehydrogenase"/>
    <property type="match status" value="1"/>
</dbReference>
<dbReference type="STRING" id="1661398.A0A482WCQ7"/>
<comment type="caution">
    <text evidence="4">The sequence shown here is derived from an EMBL/GenBank/DDBJ whole genome shotgun (WGS) entry which is preliminary data.</text>
</comment>
<dbReference type="AlphaFoldDB" id="A0A482WCQ7"/>
<dbReference type="InterPro" id="IPR016162">
    <property type="entry name" value="Ald_DH_N"/>
</dbReference>
<accession>A0A482WCQ7</accession>
<dbReference type="SUPFAM" id="SSF53720">
    <property type="entry name" value="ALDH-like"/>
    <property type="match status" value="1"/>
</dbReference>
<evidence type="ECO:0000259" key="3">
    <source>
        <dbReference type="Pfam" id="PF00171"/>
    </source>
</evidence>
<dbReference type="OrthoDB" id="440325at2759"/>
<dbReference type="Gene3D" id="3.40.605.10">
    <property type="entry name" value="Aldehyde Dehydrogenase, Chain A, domain 1"/>
    <property type="match status" value="1"/>
</dbReference>
<feature type="non-terminal residue" evidence="4">
    <location>
        <position position="153"/>
    </location>
</feature>
<evidence type="ECO:0000256" key="1">
    <source>
        <dbReference type="ARBA" id="ARBA00009986"/>
    </source>
</evidence>
<keyword evidence="2" id="KW-0560">Oxidoreductase</keyword>
<dbReference type="GO" id="GO:0005737">
    <property type="term" value="C:cytoplasm"/>
    <property type="evidence" value="ECO:0007669"/>
    <property type="project" value="TreeGrafter"/>
</dbReference>
<proteinExistence type="inferred from homology"/>
<dbReference type="Proteomes" id="UP000292052">
    <property type="component" value="Unassembled WGS sequence"/>
</dbReference>
<comment type="similarity">
    <text evidence="1">Belongs to the aldehyde dehydrogenase family.</text>
</comment>
<dbReference type="PANTHER" id="PTHR43570:SF16">
    <property type="entry name" value="ALDEHYDE DEHYDROGENASE TYPE III, ISOFORM Q"/>
    <property type="match status" value="1"/>
</dbReference>
<dbReference type="PANTHER" id="PTHR43570">
    <property type="entry name" value="ALDEHYDE DEHYDROGENASE"/>
    <property type="match status" value="1"/>
</dbReference>
<feature type="domain" description="Aldehyde dehydrogenase" evidence="3">
    <location>
        <begin position="26"/>
        <end position="153"/>
    </location>
</feature>
<evidence type="ECO:0000313" key="5">
    <source>
        <dbReference type="Proteomes" id="UP000292052"/>
    </source>
</evidence>